<dbReference type="Pfam" id="PF03572">
    <property type="entry name" value="Peptidase_S41"/>
    <property type="match status" value="1"/>
</dbReference>
<evidence type="ECO:0000259" key="6">
    <source>
        <dbReference type="PROSITE" id="PS50106"/>
    </source>
</evidence>
<dbReference type="Pfam" id="PF22694">
    <property type="entry name" value="CtpB_N-like"/>
    <property type="match status" value="1"/>
</dbReference>
<reference evidence="7 8" key="2">
    <citation type="journal article" date="2011" name="BMC Genomics">
        <title>Sequence of the hyperplastic genome of the naturally competent Thermus scotoductus SA-01.</title>
        <authorList>
            <person name="Gounder K."/>
            <person name="Brzuszkiewicz E."/>
            <person name="Liesegang H."/>
            <person name="Wollherr A."/>
            <person name="Daniel R."/>
            <person name="Gottschalk G."/>
            <person name="Reva O."/>
            <person name="Kumwenda B."/>
            <person name="Srivastava M."/>
            <person name="Bricio C."/>
            <person name="Berenguer J."/>
            <person name="van Heerden E."/>
            <person name="Litthauer D."/>
        </authorList>
    </citation>
    <scope>NUCLEOTIDE SEQUENCE [LARGE SCALE GENOMIC DNA]</scope>
    <source>
        <strain evidence="8">ATCC 700910 / SA-01</strain>
    </source>
</reference>
<reference evidence="8" key="1">
    <citation type="submission" date="2010-03" db="EMBL/GenBank/DDBJ databases">
        <title>The genome sequence of Thermus scotoductus SA-01.</title>
        <authorList>
            <person name="Gounder K."/>
            <person name="Liesegang H."/>
            <person name="Brzuszkiewicz E."/>
            <person name="Wollherr A."/>
            <person name="Daniel R."/>
            <person name="Gottschalk G."/>
            <person name="van Heerden E."/>
            <person name="Litthauer D."/>
        </authorList>
    </citation>
    <scope>NUCLEOTIDE SEQUENCE [LARGE SCALE GENOMIC DNA]</scope>
    <source>
        <strain evidence="8">ATCC 700910 / SA-01</strain>
    </source>
</reference>
<dbReference type="PROSITE" id="PS50106">
    <property type="entry name" value="PDZ"/>
    <property type="match status" value="1"/>
</dbReference>
<dbReference type="AlphaFoldDB" id="E8PLY1"/>
<dbReference type="InterPro" id="IPR004447">
    <property type="entry name" value="Peptidase_S41A"/>
</dbReference>
<dbReference type="InterPro" id="IPR005151">
    <property type="entry name" value="Tail-specific_protease"/>
</dbReference>
<protein>
    <submittedName>
        <fullName evidence="7">Carboxyl-protease</fullName>
    </submittedName>
</protein>
<dbReference type="SUPFAM" id="SSF52096">
    <property type="entry name" value="ClpP/crotonase"/>
    <property type="match status" value="1"/>
</dbReference>
<dbReference type="HOGENOM" id="CLU_017295_3_0_0"/>
<dbReference type="GO" id="GO:0007165">
    <property type="term" value="P:signal transduction"/>
    <property type="evidence" value="ECO:0007669"/>
    <property type="project" value="TreeGrafter"/>
</dbReference>
<dbReference type="Gene3D" id="2.30.42.10">
    <property type="match status" value="1"/>
</dbReference>
<dbReference type="Gene3D" id="3.90.226.10">
    <property type="entry name" value="2-enoyl-CoA Hydratase, Chain A, domain 1"/>
    <property type="match status" value="1"/>
</dbReference>
<evidence type="ECO:0000256" key="4">
    <source>
        <dbReference type="ARBA" id="ARBA00022825"/>
    </source>
</evidence>
<dbReference type="SUPFAM" id="SSF50156">
    <property type="entry name" value="PDZ domain-like"/>
    <property type="match status" value="1"/>
</dbReference>
<evidence type="ECO:0000313" key="8">
    <source>
        <dbReference type="Proteomes" id="UP000008087"/>
    </source>
</evidence>
<dbReference type="GO" id="GO:0006508">
    <property type="term" value="P:proteolysis"/>
    <property type="evidence" value="ECO:0007669"/>
    <property type="project" value="UniProtKB-KW"/>
</dbReference>
<dbReference type="InterPro" id="IPR041489">
    <property type="entry name" value="PDZ_6"/>
</dbReference>
<keyword evidence="3 5" id="KW-0378">Hydrolase</keyword>
<dbReference type="Proteomes" id="UP000008087">
    <property type="component" value="Chromosome"/>
</dbReference>
<dbReference type="SMART" id="SM00245">
    <property type="entry name" value="TSPc"/>
    <property type="match status" value="1"/>
</dbReference>
<evidence type="ECO:0000256" key="2">
    <source>
        <dbReference type="ARBA" id="ARBA00022670"/>
    </source>
</evidence>
<dbReference type="Gene3D" id="3.30.750.44">
    <property type="match status" value="1"/>
</dbReference>
<dbReference type="CDD" id="cd06782">
    <property type="entry name" value="cpPDZ_CPP-like"/>
    <property type="match status" value="1"/>
</dbReference>
<dbReference type="MEROPS" id="S41.004"/>
<keyword evidence="2 5" id="KW-0645">Protease</keyword>
<dbReference type="NCBIfam" id="TIGR00225">
    <property type="entry name" value="prc"/>
    <property type="match status" value="1"/>
</dbReference>
<dbReference type="SMART" id="SM00228">
    <property type="entry name" value="PDZ"/>
    <property type="match status" value="1"/>
</dbReference>
<dbReference type="GO" id="GO:0004175">
    <property type="term" value="F:endopeptidase activity"/>
    <property type="evidence" value="ECO:0007669"/>
    <property type="project" value="TreeGrafter"/>
</dbReference>
<dbReference type="InterPro" id="IPR029045">
    <property type="entry name" value="ClpP/crotonase-like_dom_sf"/>
</dbReference>
<dbReference type="InterPro" id="IPR036034">
    <property type="entry name" value="PDZ_sf"/>
</dbReference>
<dbReference type="CDD" id="cd07560">
    <property type="entry name" value="Peptidase_S41_CPP"/>
    <property type="match status" value="1"/>
</dbReference>
<gene>
    <name evidence="7" type="ordered locus">TSC_c17860</name>
</gene>
<dbReference type="Pfam" id="PF17820">
    <property type="entry name" value="PDZ_6"/>
    <property type="match status" value="1"/>
</dbReference>
<dbReference type="PANTHER" id="PTHR32060">
    <property type="entry name" value="TAIL-SPECIFIC PROTEASE"/>
    <property type="match status" value="1"/>
</dbReference>
<dbReference type="eggNOG" id="COG0793">
    <property type="taxonomic scope" value="Bacteria"/>
</dbReference>
<dbReference type="GO" id="GO:0008236">
    <property type="term" value="F:serine-type peptidase activity"/>
    <property type="evidence" value="ECO:0007669"/>
    <property type="project" value="UniProtKB-KW"/>
</dbReference>
<comment type="similarity">
    <text evidence="1 5">Belongs to the peptidase S41A family.</text>
</comment>
<organism evidence="7 8">
    <name type="scientific">Thermus scotoductus (strain ATCC 700910 / SA-01)</name>
    <dbReference type="NCBI Taxonomy" id="743525"/>
    <lineage>
        <taxon>Bacteria</taxon>
        <taxon>Thermotogati</taxon>
        <taxon>Deinococcota</taxon>
        <taxon>Deinococci</taxon>
        <taxon>Thermales</taxon>
        <taxon>Thermaceae</taxon>
        <taxon>Thermus</taxon>
    </lineage>
</organism>
<evidence type="ECO:0000256" key="1">
    <source>
        <dbReference type="ARBA" id="ARBA00009179"/>
    </source>
</evidence>
<dbReference type="STRING" id="743525.TSC_c17860"/>
<name>E8PLY1_THESS</name>
<feature type="domain" description="PDZ" evidence="6">
    <location>
        <begin position="90"/>
        <end position="162"/>
    </location>
</feature>
<dbReference type="PANTHER" id="PTHR32060:SF30">
    <property type="entry name" value="CARBOXY-TERMINAL PROCESSING PROTEASE CTPA"/>
    <property type="match status" value="1"/>
</dbReference>
<sequence length="445" mass="48316">MREEMKKRAWLIAGLGVVLALVYAQLPRPQAENLLQNPNGQALLEVYQRIQQDYLEPLPREKLNALLEGAIGGMVSALKDPFTSYSPPQRASLRQEDLRGEFFGIGATLSPANPDGTGAKIEGVMKGLPAQRAGMRAGDVILEVDGEDVTGLPLQEVVARIRGREGTKVTIKVRREGVPAPLVFELIREKVEIVSVSTGRIGDVGYIALETFANFKVEDQLKRAIDELKAQGIKKLIFDLRDNGGGLLDQGCAVASAFLKEGPIVYTRTKNLTRVWCEASGKPLWDGPMVVLVNGNSASASEIVAGALQDYGRAKVIGEKTFGKGVGQTPYTLANGGELTLVTFEWLTPKRRAINKEGLKPDIEVRDTRFPTPFSLQGAGAPPGAEVSVTLNGKTVKVKADAEGKFTYAEPQRQRPLPEDRGQAVLDLEQDAILKRALQELNATR</sequence>
<keyword evidence="4 5" id="KW-0720">Serine protease</keyword>
<evidence type="ECO:0000313" key="7">
    <source>
        <dbReference type="EMBL" id="ADW22400.1"/>
    </source>
</evidence>
<evidence type="ECO:0000256" key="5">
    <source>
        <dbReference type="RuleBase" id="RU004404"/>
    </source>
</evidence>
<dbReference type="InterPro" id="IPR055210">
    <property type="entry name" value="CtpA/B_N"/>
</dbReference>
<dbReference type="InterPro" id="IPR001478">
    <property type="entry name" value="PDZ"/>
</dbReference>
<proteinExistence type="inferred from homology"/>
<dbReference type="KEGG" id="tsc:TSC_c17860"/>
<evidence type="ECO:0000256" key="3">
    <source>
        <dbReference type="ARBA" id="ARBA00022801"/>
    </source>
</evidence>
<dbReference type="EMBL" id="CP001962">
    <property type="protein sequence ID" value="ADW22400.1"/>
    <property type="molecule type" value="Genomic_DNA"/>
</dbReference>
<accession>E8PLY1</accession>
<dbReference type="GO" id="GO:0030288">
    <property type="term" value="C:outer membrane-bounded periplasmic space"/>
    <property type="evidence" value="ECO:0007669"/>
    <property type="project" value="TreeGrafter"/>
</dbReference>